<evidence type="ECO:0000256" key="3">
    <source>
        <dbReference type="ARBA" id="ARBA00023237"/>
    </source>
</evidence>
<dbReference type="PIRSF" id="PIRSF029745">
    <property type="entry name" value="FhaC"/>
    <property type="match status" value="1"/>
</dbReference>
<dbReference type="InterPro" id="IPR005565">
    <property type="entry name" value="Hemolysn_activator_HlyB_C"/>
</dbReference>
<organism evidence="8 9">
    <name type="scientific">Pandoraea terrae</name>
    <dbReference type="NCBI Taxonomy" id="1537710"/>
    <lineage>
        <taxon>Bacteria</taxon>
        <taxon>Pseudomonadati</taxon>
        <taxon>Pseudomonadota</taxon>
        <taxon>Betaproteobacteria</taxon>
        <taxon>Burkholderiales</taxon>
        <taxon>Burkholderiaceae</taxon>
        <taxon>Pandoraea</taxon>
    </lineage>
</organism>
<dbReference type="InterPro" id="IPR035251">
    <property type="entry name" value="ShlB_POTRA"/>
</dbReference>
<dbReference type="GO" id="GO:0008320">
    <property type="term" value="F:protein transmembrane transporter activity"/>
    <property type="evidence" value="ECO:0007669"/>
    <property type="project" value="TreeGrafter"/>
</dbReference>
<feature type="chain" id="PRO_5022820763" evidence="4">
    <location>
        <begin position="36"/>
        <end position="581"/>
    </location>
</feature>
<evidence type="ECO:0000256" key="1">
    <source>
        <dbReference type="ARBA" id="ARBA00022452"/>
    </source>
</evidence>
<sequence length="581" mass="63138">MMSFAFNAVCRTVGAFFTFYFAVVVLRPSPAAAQAAFSPDAAARESVRNREAQRALRAQWEAVPGVHEATPLEDRTRLPVNEVPCFPIRTLALAGEGASEFQWALGAANPADDLVTGRCVGAEGIEAVVRRTQNAIVARGYVTTRVLVARQSLAGGTLTLTLVPGRVGDIRFEEGTSARAGAWNALPVRRGDVLNLRDLEQGLENFRQVPKVDVDIAIASPDGAHAAPGESDLVIRWRQGLPVRLNVGVNDAGSRYTGKYQGYVTFAHDNGFTLNDLFYVNLGHDLGGGERGDKGARSHTFHYSLPFGYWRLGATIGGYTYHQSVPMRYGPPIRYAGDSQNAELRLSRVLYRDAVRRLGVYVAGWTRASKNYFANRELLMQRRRMAGWEAGLVHREFIAGATVAMSLAYRRGTGAFGALPAPEAAFGGGTARPSIVLGDAQLHIPFAVGGARMRYLAAWRGQWNRTPLISQDRFSIGGRYTVRGFDGEQTLLGERGWFLRNDMGIQLGRTGQELYAGIDYGQVAGRSTRALPGTSIAGAVIGLRGAYRGFHWDVFTGRPLHQPPGFRAASTVAGFNVGWSS</sequence>
<dbReference type="RefSeq" id="WP_224788535.1">
    <property type="nucleotide sequence ID" value="NZ_CABPRZ010000001.1"/>
</dbReference>
<dbReference type="InterPro" id="IPR027282">
    <property type="entry name" value="TPS"/>
</dbReference>
<dbReference type="Proteomes" id="UP000414233">
    <property type="component" value="Unassembled WGS sequence"/>
</dbReference>
<keyword evidence="1" id="KW-0472">Membrane</keyword>
<dbReference type="Pfam" id="PF17287">
    <property type="entry name" value="POTRA_3"/>
    <property type="match status" value="1"/>
</dbReference>
<evidence type="ECO:0000259" key="6">
    <source>
        <dbReference type="Pfam" id="PF08479"/>
    </source>
</evidence>
<dbReference type="GO" id="GO:0098046">
    <property type="term" value="C:type V protein secretion system complex"/>
    <property type="evidence" value="ECO:0007669"/>
    <property type="project" value="TreeGrafter"/>
</dbReference>
<dbReference type="InterPro" id="IPR013686">
    <property type="entry name" value="Polypept-transport_assoc_ShlB"/>
</dbReference>
<dbReference type="Gene3D" id="3.10.20.310">
    <property type="entry name" value="membrane protein fhac"/>
    <property type="match status" value="1"/>
</dbReference>
<accession>A0A5E4RB97</accession>
<name>A0A5E4RB97_9BURK</name>
<keyword evidence="1" id="KW-1134">Transmembrane beta strand</keyword>
<dbReference type="PANTHER" id="PTHR34597">
    <property type="entry name" value="SLR1661 PROTEIN"/>
    <property type="match status" value="1"/>
</dbReference>
<evidence type="ECO:0000259" key="5">
    <source>
        <dbReference type="Pfam" id="PF03865"/>
    </source>
</evidence>
<dbReference type="Pfam" id="PF08479">
    <property type="entry name" value="POTRA_2"/>
    <property type="match status" value="1"/>
</dbReference>
<keyword evidence="4" id="KW-0732">Signal</keyword>
<keyword evidence="2" id="KW-0812">Transmembrane</keyword>
<proteinExistence type="predicted"/>
<evidence type="ECO:0000259" key="7">
    <source>
        <dbReference type="Pfam" id="PF17287"/>
    </source>
</evidence>
<protein>
    <submittedName>
        <fullName evidence="8">Hemolysin transporter protein ShlB</fullName>
    </submittedName>
</protein>
<dbReference type="EMBL" id="CABPRZ010000001">
    <property type="protein sequence ID" value="VVD60467.1"/>
    <property type="molecule type" value="Genomic_DNA"/>
</dbReference>
<evidence type="ECO:0000313" key="8">
    <source>
        <dbReference type="EMBL" id="VVD60467.1"/>
    </source>
</evidence>
<evidence type="ECO:0000256" key="2">
    <source>
        <dbReference type="ARBA" id="ARBA00022692"/>
    </source>
</evidence>
<feature type="signal peptide" evidence="4">
    <location>
        <begin position="1"/>
        <end position="35"/>
    </location>
</feature>
<feature type="domain" description="ShlB POTRA" evidence="7">
    <location>
        <begin position="166"/>
        <end position="219"/>
    </location>
</feature>
<evidence type="ECO:0000313" key="9">
    <source>
        <dbReference type="Proteomes" id="UP000414233"/>
    </source>
</evidence>
<keyword evidence="9" id="KW-1185">Reference proteome</keyword>
<feature type="domain" description="Polypeptide-transport-associated ShlB-type" evidence="6">
    <location>
        <begin position="115"/>
        <end position="165"/>
    </location>
</feature>
<evidence type="ECO:0000256" key="4">
    <source>
        <dbReference type="SAM" id="SignalP"/>
    </source>
</evidence>
<feature type="domain" description="Haemolysin activator HlyB C-terminal" evidence="5">
    <location>
        <begin position="229"/>
        <end position="545"/>
    </location>
</feature>
<dbReference type="AlphaFoldDB" id="A0A5E4RB97"/>
<dbReference type="Pfam" id="PF03865">
    <property type="entry name" value="ShlB"/>
    <property type="match status" value="1"/>
</dbReference>
<dbReference type="PANTHER" id="PTHR34597:SF3">
    <property type="entry name" value="OUTER MEMBRANE TRANSPORTER CDIB"/>
    <property type="match status" value="1"/>
</dbReference>
<keyword evidence="3" id="KW-0998">Cell outer membrane</keyword>
<gene>
    <name evidence="8" type="primary">shlB_1</name>
    <name evidence="8" type="ORF">PTE30175_00073</name>
</gene>
<reference evidence="8 9" key="1">
    <citation type="submission" date="2019-08" db="EMBL/GenBank/DDBJ databases">
        <authorList>
            <person name="Peeters C."/>
        </authorList>
    </citation>
    <scope>NUCLEOTIDE SEQUENCE [LARGE SCALE GENOMIC DNA]</scope>
    <source>
        <strain evidence="8 9">LMG 30175</strain>
    </source>
</reference>
<dbReference type="Gene3D" id="2.40.160.50">
    <property type="entry name" value="membrane protein fhac: a member of the omp85/tpsb transporter family"/>
    <property type="match status" value="1"/>
</dbReference>
<dbReference type="InterPro" id="IPR051544">
    <property type="entry name" value="TPS_OM_transporter"/>
</dbReference>
<dbReference type="GO" id="GO:0046819">
    <property type="term" value="P:protein secretion by the type V secretion system"/>
    <property type="evidence" value="ECO:0007669"/>
    <property type="project" value="TreeGrafter"/>
</dbReference>